<dbReference type="KEGG" id="trr:M419DRAFT_129562"/>
<feature type="region of interest" description="Disordered" evidence="10">
    <location>
        <begin position="390"/>
        <end position="442"/>
    </location>
</feature>
<dbReference type="PROSITE" id="PS00109">
    <property type="entry name" value="PROTEIN_KINASE_TYR"/>
    <property type="match status" value="1"/>
</dbReference>
<organism evidence="12 13">
    <name type="scientific">Hypocrea jecorina (strain ATCC 56765 / BCRC 32924 / NRRL 11460 / Rut C-30)</name>
    <name type="common">Trichoderma reesei</name>
    <dbReference type="NCBI Taxonomy" id="1344414"/>
    <lineage>
        <taxon>Eukaryota</taxon>
        <taxon>Fungi</taxon>
        <taxon>Dikarya</taxon>
        <taxon>Ascomycota</taxon>
        <taxon>Pezizomycotina</taxon>
        <taxon>Sordariomycetes</taxon>
        <taxon>Hypocreomycetidae</taxon>
        <taxon>Hypocreales</taxon>
        <taxon>Hypocreaceae</taxon>
        <taxon>Trichoderma</taxon>
    </lineage>
</organism>
<accession>A0A024SE99</accession>
<dbReference type="Proteomes" id="UP000024376">
    <property type="component" value="Unassembled WGS sequence"/>
</dbReference>
<dbReference type="GO" id="GO:0004674">
    <property type="term" value="F:protein serine/threonine kinase activity"/>
    <property type="evidence" value="ECO:0007669"/>
    <property type="project" value="UniProtKB-EC"/>
</dbReference>
<dbReference type="EMBL" id="KI911145">
    <property type="protein sequence ID" value="ETS02502.1"/>
    <property type="molecule type" value="Genomic_DNA"/>
</dbReference>
<dbReference type="PANTHER" id="PTHR38248">
    <property type="entry name" value="FUNK1 6"/>
    <property type="match status" value="1"/>
</dbReference>
<evidence type="ECO:0000313" key="12">
    <source>
        <dbReference type="EMBL" id="ETS02502.1"/>
    </source>
</evidence>
<evidence type="ECO:0000256" key="2">
    <source>
        <dbReference type="ARBA" id="ARBA00011534"/>
    </source>
</evidence>
<proteinExistence type="predicted"/>
<comment type="catalytic activity">
    <reaction evidence="8">
        <text>L-threonyl-[protein] + ATP = O-phospho-L-threonyl-[protein] + ADP + H(+)</text>
        <dbReference type="Rhea" id="RHEA:46608"/>
        <dbReference type="Rhea" id="RHEA-COMP:11060"/>
        <dbReference type="Rhea" id="RHEA-COMP:11605"/>
        <dbReference type="ChEBI" id="CHEBI:15378"/>
        <dbReference type="ChEBI" id="CHEBI:30013"/>
        <dbReference type="ChEBI" id="CHEBI:30616"/>
        <dbReference type="ChEBI" id="CHEBI:61977"/>
        <dbReference type="ChEBI" id="CHEBI:456216"/>
        <dbReference type="EC" id="2.7.11.1"/>
    </reaction>
</comment>
<dbReference type="SUPFAM" id="SSF56112">
    <property type="entry name" value="Protein kinase-like (PK-like)"/>
    <property type="match status" value="1"/>
</dbReference>
<evidence type="ECO:0000256" key="3">
    <source>
        <dbReference type="ARBA" id="ARBA00012513"/>
    </source>
</evidence>
<sequence>MGLTEKHAKVIAQLPTRAMAQGRKSLPPFSPPGRLFSVLLLFRGGSVRSAHFRTLIRCVVDKKSDVDVWEAVFTTFGNLSAATPPPSSIAPTFRGTPIKSSSSRLADSETRDIVEAELFYEIKDWPVWNWLKTLEGRYLADAPYKLHTTRSANHFKERKGRMDIFFQAPATESDIFECKNALVVGEQRKTYDRSRFKADLLQLTRYVRDVFADQPTRRFVHAFSLCASMMEVWVFDRSGPYSSGPFDIHDEPDKFARTLVGYATMDDEAMGLDTFMERVGGHRYLTLDDANGGEKRIRLDKAMVRQRAIVCRGTTCYRTRGGHVAKFSWASDKRKLEVEQLKRAEERGVRGVARVVAHRRITTIASLREGLEFSKPHRFREEVLHFEDLPSTAAGASTSGTKRKSSSGHTPENTSESKRRRSSSQKPTLTGSNRASLGGRSKPSLYTSGEDLWENSIYSCLVVSPAGRVISDFGTVKELLESMRDAIKAHQSLYTTGNILHRDISSNNIIITEPEVADGFKGMLIDLDLAKEKDSGPNGARHQTGTMQFMAVEVLRTADHTYRHDLESFFYVLLWMCARQSWHNGLAGDEKPPKESLLRRWEIGSFKYIAAAKEGDMTVNRLEAIMDEFPSVFDVVKPLCLRIRTALFGNTARLHFGTPGGDPAELYNPIIEAYDEAVKELNK</sequence>
<dbReference type="PANTHER" id="PTHR38248:SF2">
    <property type="entry name" value="FUNK1 11"/>
    <property type="match status" value="1"/>
</dbReference>
<keyword evidence="12" id="KW-0418">Kinase</keyword>
<reference evidence="13" key="1">
    <citation type="journal article" date="2013" name="Ind. Biotechnol.">
        <title>Comparative genomics analysis of Trichoderma reesei strains.</title>
        <authorList>
            <person name="Koike H."/>
            <person name="Aerts A."/>
            <person name="LaButti K."/>
            <person name="Grigoriev I.V."/>
            <person name="Baker S.E."/>
        </authorList>
    </citation>
    <scope>NUCLEOTIDE SEQUENCE [LARGE SCALE GENOMIC DNA]</scope>
    <source>
        <strain evidence="13">ATCC 56765 / BCRC 32924 / NRRL 11460 / Rut C-30</strain>
    </source>
</reference>
<evidence type="ECO:0000256" key="9">
    <source>
        <dbReference type="ARBA" id="ARBA00048679"/>
    </source>
</evidence>
<evidence type="ECO:0000256" key="6">
    <source>
        <dbReference type="ARBA" id="ARBA00030980"/>
    </source>
</evidence>
<comment type="catalytic activity">
    <reaction evidence="9">
        <text>L-seryl-[protein] + ATP = O-phospho-L-seryl-[protein] + ADP + H(+)</text>
        <dbReference type="Rhea" id="RHEA:17989"/>
        <dbReference type="Rhea" id="RHEA-COMP:9863"/>
        <dbReference type="Rhea" id="RHEA-COMP:11604"/>
        <dbReference type="ChEBI" id="CHEBI:15378"/>
        <dbReference type="ChEBI" id="CHEBI:29999"/>
        <dbReference type="ChEBI" id="CHEBI:30616"/>
        <dbReference type="ChEBI" id="CHEBI:83421"/>
        <dbReference type="ChEBI" id="CHEBI:456216"/>
        <dbReference type="EC" id="2.7.11.1"/>
    </reaction>
</comment>
<dbReference type="Pfam" id="PF17667">
    <property type="entry name" value="Pkinase_fungal"/>
    <property type="match status" value="1"/>
</dbReference>
<dbReference type="InterPro" id="IPR011009">
    <property type="entry name" value="Kinase-like_dom_sf"/>
</dbReference>
<dbReference type="InterPro" id="IPR040976">
    <property type="entry name" value="Pkinase_fungal"/>
</dbReference>
<dbReference type="InterPro" id="IPR000719">
    <property type="entry name" value="Prot_kinase_dom"/>
</dbReference>
<evidence type="ECO:0000256" key="4">
    <source>
        <dbReference type="ARBA" id="ARBA00013948"/>
    </source>
</evidence>
<evidence type="ECO:0000256" key="10">
    <source>
        <dbReference type="SAM" id="MobiDB-lite"/>
    </source>
</evidence>
<evidence type="ECO:0000256" key="7">
    <source>
        <dbReference type="ARBA" id="ARBA00033194"/>
    </source>
</evidence>
<dbReference type="OrthoDB" id="5584477at2759"/>
<comment type="function">
    <text evidence="1">Component of the EKC/KEOPS complex that is required for the formation of a threonylcarbamoyl group on adenosine at position 37 (t(6)A37) in tRNAs that read codons beginning with adenine. The complex is probably involved in the transfer of the threonylcarbamoyl moiety of threonylcarbamoyl-AMP (TC-AMP) to the N6 group of A37. BUD32 has ATPase activity in the context of the EKC/KEOPS complex and likely plays a supporting role to the catalytic subunit KAE1. The EKC/KEOPS complex also promotes both telomere uncapping and telomere elongation. The complex is required for efficient recruitment of transcriptional coactivators.</text>
</comment>
<feature type="compositionally biased region" description="Polar residues" evidence="10">
    <location>
        <begin position="425"/>
        <end position="435"/>
    </location>
</feature>
<name>A0A024SE99_HYPJR</name>
<dbReference type="InterPro" id="IPR008266">
    <property type="entry name" value="Tyr_kinase_AS"/>
</dbReference>
<evidence type="ECO:0000313" key="13">
    <source>
        <dbReference type="Proteomes" id="UP000024376"/>
    </source>
</evidence>
<evidence type="ECO:0000259" key="11">
    <source>
        <dbReference type="PROSITE" id="PS50011"/>
    </source>
</evidence>
<dbReference type="PROSITE" id="PS50011">
    <property type="entry name" value="PROTEIN_KINASE_DOM"/>
    <property type="match status" value="1"/>
</dbReference>
<dbReference type="Gene3D" id="1.10.510.10">
    <property type="entry name" value="Transferase(Phosphotransferase) domain 1"/>
    <property type="match status" value="1"/>
</dbReference>
<comment type="subunit">
    <text evidence="2">Component of the EKC/KEOPS complex composed of at least BUD32, CGI121, GON7, KAE1 and PCC1; the whole complex dimerizes.</text>
</comment>
<evidence type="ECO:0000256" key="5">
    <source>
        <dbReference type="ARBA" id="ARBA00019973"/>
    </source>
</evidence>
<keyword evidence="12" id="KW-0808">Transferase</keyword>
<evidence type="ECO:0000256" key="1">
    <source>
        <dbReference type="ARBA" id="ARBA00003747"/>
    </source>
</evidence>
<gene>
    <name evidence="12" type="ORF">M419DRAFT_129562</name>
</gene>
<protein>
    <recommendedName>
        <fullName evidence="5">EKC/KEOPS complex subunit BUD32</fullName>
        <ecNumber evidence="3">2.7.11.1</ecNumber>
    </recommendedName>
    <alternativeName>
        <fullName evidence="6 7">Atypical Serine/threonine protein kinase BUD32</fullName>
    </alternativeName>
    <alternativeName>
        <fullName evidence="4">EKC/KEOPS complex subunit bud32</fullName>
    </alternativeName>
</protein>
<dbReference type="EC" id="2.7.11.1" evidence="3"/>
<dbReference type="AlphaFoldDB" id="A0A024SE99"/>
<dbReference type="GO" id="GO:0005524">
    <property type="term" value="F:ATP binding"/>
    <property type="evidence" value="ECO:0007669"/>
    <property type="project" value="InterPro"/>
</dbReference>
<dbReference type="HOGENOM" id="CLU_005513_3_0_1"/>
<evidence type="ECO:0000256" key="8">
    <source>
        <dbReference type="ARBA" id="ARBA00047899"/>
    </source>
</evidence>
<feature type="domain" description="Protein kinase" evidence="11">
    <location>
        <begin position="341"/>
        <end position="683"/>
    </location>
</feature>